<accession>A0A0C5WCU5</accession>
<keyword evidence="2" id="KW-1185">Reference proteome</keyword>
<dbReference type="Proteomes" id="UP000032229">
    <property type="component" value="Chromosome"/>
</dbReference>
<gene>
    <name evidence="1" type="ORF">AW14_07805</name>
</gene>
<dbReference type="STRING" id="1454006.AW14_07805"/>
<name>A0A0C5WCU5_9FLAO</name>
<organism evidence="1 2">
    <name type="scientific">Siansivirga zeaxanthinifaciens CC-SAMT-1</name>
    <dbReference type="NCBI Taxonomy" id="1454006"/>
    <lineage>
        <taxon>Bacteria</taxon>
        <taxon>Pseudomonadati</taxon>
        <taxon>Bacteroidota</taxon>
        <taxon>Flavobacteriia</taxon>
        <taxon>Flavobacteriales</taxon>
        <taxon>Flavobacteriaceae</taxon>
        <taxon>Siansivirga</taxon>
    </lineage>
</organism>
<dbReference type="EMBL" id="CP007202">
    <property type="protein sequence ID" value="AJR04863.1"/>
    <property type="molecule type" value="Genomic_DNA"/>
</dbReference>
<dbReference type="HOGENOM" id="CLU_1641986_0_0_10"/>
<evidence type="ECO:0000313" key="2">
    <source>
        <dbReference type="Proteomes" id="UP000032229"/>
    </source>
</evidence>
<dbReference type="OrthoDB" id="1163795at2"/>
<proteinExistence type="predicted"/>
<dbReference type="RefSeq" id="WP_044638266.1">
    <property type="nucleotide sequence ID" value="NZ_CP007202.1"/>
</dbReference>
<protein>
    <submittedName>
        <fullName evidence="1">Uncharacterized protein</fullName>
    </submittedName>
</protein>
<evidence type="ECO:0000313" key="1">
    <source>
        <dbReference type="EMBL" id="AJR04863.1"/>
    </source>
</evidence>
<dbReference type="KEGG" id="sze:AW14_07805"/>
<dbReference type="AlphaFoldDB" id="A0A0C5WCU5"/>
<reference evidence="1 2" key="1">
    <citation type="submission" date="2014-02" db="EMBL/GenBank/DDBJ databases">
        <authorList>
            <person name="Young C.-C."/>
            <person name="Hameed A."/>
            <person name="Huang H.-C."/>
            <person name="Shahina M."/>
        </authorList>
    </citation>
    <scope>NUCLEOTIDE SEQUENCE [LARGE SCALE GENOMIC DNA]</scope>
    <source>
        <strain evidence="1 2">CC-SAMT-1</strain>
    </source>
</reference>
<sequence length="159" mass="18051">MLGKKKGIKESLKNYMKNVTIDVFGYEKKVISNVHGYFQVQSKNYRLSKEDMIVEIGLQNKLCKARLITDKALLYAIPTPELIDFFAGEGMAAALGLQPIVEKRVSDYLQHLAIAHAIPVEKVNAKIQLQDNLVKVFLCYGEKYHSLIPLKTLIKQFKP</sequence>